<organism evidence="2 3">
    <name type="scientific">Actinomyces radicidentis</name>
    <dbReference type="NCBI Taxonomy" id="111015"/>
    <lineage>
        <taxon>Bacteria</taxon>
        <taxon>Bacillati</taxon>
        <taxon>Actinomycetota</taxon>
        <taxon>Actinomycetes</taxon>
        <taxon>Actinomycetales</taxon>
        <taxon>Actinomycetaceae</taxon>
        <taxon>Actinomyces</taxon>
    </lineage>
</organism>
<dbReference type="AlphaFoldDB" id="A0A0X8JEP0"/>
<protein>
    <submittedName>
        <fullName evidence="2">4-carboxymuconolactone decarboxylase</fullName>
    </submittedName>
</protein>
<dbReference type="GO" id="GO:0051920">
    <property type="term" value="F:peroxiredoxin activity"/>
    <property type="evidence" value="ECO:0007669"/>
    <property type="project" value="InterPro"/>
</dbReference>
<name>A0A0X8JEP0_ACTRD</name>
<evidence type="ECO:0000313" key="3">
    <source>
        <dbReference type="Proteomes" id="UP000065220"/>
    </source>
</evidence>
<dbReference type="KEGG" id="ard:AXF14_07560"/>
<dbReference type="PANTHER" id="PTHR33570">
    <property type="entry name" value="4-CARBOXYMUCONOLACTONE DECARBOXYLASE FAMILY PROTEIN"/>
    <property type="match status" value="1"/>
</dbReference>
<sequence>MALTREATETYKRLFGSDPAPSPTDAEALEILQNEIFGEVFPTPGLDDAEREQLTVAVLAAMQTLPQLTAHLNAALNVGLTPLELRETIYQLAPYIGWPKTLNATATLAEVLKAHGVELPLEEVGTVAYEDREAAGAAVQEPLYGAEVKEVFAALPEPYGEFLPHLLTANAFGDFETRGVLDVADRELISLVAIAALGAATQLKPHVAGAIKAGNSKQKVAAALVRVLPYIGGPYALSGLVLLAQYDENESSEAYR</sequence>
<dbReference type="EMBL" id="CP014228">
    <property type="protein sequence ID" value="AMD87465.1"/>
    <property type="molecule type" value="Genomic_DNA"/>
</dbReference>
<dbReference type="Pfam" id="PF02627">
    <property type="entry name" value="CMD"/>
    <property type="match status" value="2"/>
</dbReference>
<dbReference type="STRING" id="111015.AXF14_07560"/>
<reference evidence="3" key="1">
    <citation type="submission" date="2016-02" db="EMBL/GenBank/DDBJ databases">
        <authorList>
            <person name="Holder M.E."/>
            <person name="Ajami N.J."/>
            <person name="Petrosino J.F."/>
        </authorList>
    </citation>
    <scope>NUCLEOTIDE SEQUENCE [LARGE SCALE GENOMIC DNA]</scope>
    <source>
        <strain evidence="3">CCUG 36733</strain>
    </source>
</reference>
<dbReference type="InterPro" id="IPR029032">
    <property type="entry name" value="AhpD-like"/>
</dbReference>
<gene>
    <name evidence="2" type="ORF">AXF14_07560</name>
</gene>
<dbReference type="PANTHER" id="PTHR33570:SF2">
    <property type="entry name" value="CARBOXYMUCONOLACTONE DECARBOXYLASE-LIKE DOMAIN-CONTAINING PROTEIN"/>
    <property type="match status" value="1"/>
</dbReference>
<dbReference type="Proteomes" id="UP000065220">
    <property type="component" value="Chromosome"/>
</dbReference>
<accession>A0A0X8JEP0</accession>
<dbReference type="SUPFAM" id="SSF69118">
    <property type="entry name" value="AhpD-like"/>
    <property type="match status" value="1"/>
</dbReference>
<dbReference type="RefSeq" id="WP_067942162.1">
    <property type="nucleotide sequence ID" value="NZ_CP014228.1"/>
</dbReference>
<dbReference type="OrthoDB" id="9802489at2"/>
<feature type="domain" description="Carboxymuconolactone decarboxylase-like" evidence="1">
    <location>
        <begin position="29"/>
        <end position="108"/>
    </location>
</feature>
<dbReference type="InterPro" id="IPR003779">
    <property type="entry name" value="CMD-like"/>
</dbReference>
<feature type="domain" description="Carboxymuconolactone decarboxylase-like" evidence="1">
    <location>
        <begin position="165"/>
        <end position="239"/>
    </location>
</feature>
<dbReference type="InterPro" id="IPR052512">
    <property type="entry name" value="4CMD/NDH-1_regulator"/>
</dbReference>
<evidence type="ECO:0000259" key="1">
    <source>
        <dbReference type="Pfam" id="PF02627"/>
    </source>
</evidence>
<evidence type="ECO:0000313" key="2">
    <source>
        <dbReference type="EMBL" id="AMD87465.1"/>
    </source>
</evidence>
<keyword evidence="3" id="KW-1185">Reference proteome</keyword>
<dbReference type="Gene3D" id="1.20.1290.10">
    <property type="entry name" value="AhpD-like"/>
    <property type="match status" value="1"/>
</dbReference>
<proteinExistence type="predicted"/>